<evidence type="ECO:0000313" key="4">
    <source>
        <dbReference type="EMBL" id="TCK19433.1"/>
    </source>
</evidence>
<keyword evidence="4" id="KW-0489">Methyltransferase</keyword>
<gene>
    <name evidence="4" type="ORF">DFR30_2744</name>
</gene>
<dbReference type="InterPro" id="IPR029063">
    <property type="entry name" value="SAM-dependent_MTases_sf"/>
</dbReference>
<dbReference type="RefSeq" id="WP_132974101.1">
    <property type="nucleotide sequence ID" value="NZ_SMFX01000001.1"/>
</dbReference>
<dbReference type="OrthoDB" id="9810066at2"/>
<dbReference type="PANTHER" id="PTHR11579:SF18">
    <property type="entry name" value="PROTEIN-L-ISOASPARTATE O-METHYLTRANSFERASE"/>
    <property type="match status" value="1"/>
</dbReference>
<dbReference type="GO" id="GO:0005737">
    <property type="term" value="C:cytoplasm"/>
    <property type="evidence" value="ECO:0007669"/>
    <property type="project" value="TreeGrafter"/>
</dbReference>
<dbReference type="PANTHER" id="PTHR11579">
    <property type="entry name" value="PROTEIN-L-ISOASPARTATE O-METHYLTRANSFERASE"/>
    <property type="match status" value="1"/>
</dbReference>
<comment type="caution">
    <text evidence="4">The sequence shown here is derived from an EMBL/GenBank/DDBJ whole genome shotgun (WGS) entry which is preliminary data.</text>
</comment>
<evidence type="ECO:0000256" key="1">
    <source>
        <dbReference type="ARBA" id="ARBA00005369"/>
    </source>
</evidence>
<dbReference type="Pfam" id="PF01135">
    <property type="entry name" value="PCMT"/>
    <property type="match status" value="1"/>
</dbReference>
<dbReference type="GO" id="GO:0032259">
    <property type="term" value="P:methylation"/>
    <property type="evidence" value="ECO:0007669"/>
    <property type="project" value="UniProtKB-KW"/>
</dbReference>
<comment type="similarity">
    <text evidence="1">Belongs to the methyltransferase superfamily. L-isoaspartyl/D-aspartyl protein methyltransferase family.</text>
</comment>
<reference evidence="4 5" key="1">
    <citation type="submission" date="2019-03" db="EMBL/GenBank/DDBJ databases">
        <title>Genomic Encyclopedia of Type Strains, Phase IV (KMG-IV): sequencing the most valuable type-strain genomes for metagenomic binning, comparative biology and taxonomic classification.</title>
        <authorList>
            <person name="Goeker M."/>
        </authorList>
    </citation>
    <scope>NUCLEOTIDE SEQUENCE [LARGE SCALE GENOMIC DNA]</scope>
    <source>
        <strain evidence="4 5">DSM 19610</strain>
    </source>
</reference>
<protein>
    <recommendedName>
        <fullName evidence="2">Protein-L-isoaspartate O-methyltransferase</fullName>
    </recommendedName>
    <alternativeName>
        <fullName evidence="3">Protein L-isoaspartyl methyltransferase</fullName>
    </alternativeName>
</protein>
<sequence>MNALNLEEARFNMIEQQIRPWDVLDDQVLETLATTPRENFVPQRYHALAFSDISIPLAHDQVMMPPKLEGRLLQSLLLKPTDSVLEIGTGSGYLTACLAKLAGSVHSVDIFADFIEQAGSKLEQHGINHATFENTDAASGLDTPQRFDAIAVTGSLPILHHGFHELLTPGGRLFVIVGKPPIMQALLITRTGEQEWNEESLFEISLPPLINAPQPEAFRF</sequence>
<dbReference type="SUPFAM" id="SSF53335">
    <property type="entry name" value="S-adenosyl-L-methionine-dependent methyltransferases"/>
    <property type="match status" value="1"/>
</dbReference>
<proteinExistence type="inferred from homology"/>
<dbReference type="Gene3D" id="3.40.50.150">
    <property type="entry name" value="Vaccinia Virus protein VP39"/>
    <property type="match status" value="1"/>
</dbReference>
<dbReference type="CDD" id="cd02440">
    <property type="entry name" value="AdoMet_MTases"/>
    <property type="match status" value="1"/>
</dbReference>
<keyword evidence="5" id="KW-1185">Reference proteome</keyword>
<dbReference type="AlphaFoldDB" id="A0A4R1HFH5"/>
<evidence type="ECO:0000256" key="2">
    <source>
        <dbReference type="ARBA" id="ARBA00013346"/>
    </source>
</evidence>
<organism evidence="4 5">
    <name type="scientific">Thiogranum longum</name>
    <dbReference type="NCBI Taxonomy" id="1537524"/>
    <lineage>
        <taxon>Bacteria</taxon>
        <taxon>Pseudomonadati</taxon>
        <taxon>Pseudomonadota</taxon>
        <taxon>Gammaproteobacteria</taxon>
        <taxon>Chromatiales</taxon>
        <taxon>Ectothiorhodospiraceae</taxon>
        <taxon>Thiogranum</taxon>
    </lineage>
</organism>
<dbReference type="Proteomes" id="UP000295707">
    <property type="component" value="Unassembled WGS sequence"/>
</dbReference>
<name>A0A4R1HFH5_9GAMM</name>
<accession>A0A4R1HFH5</accession>
<evidence type="ECO:0000313" key="5">
    <source>
        <dbReference type="Proteomes" id="UP000295707"/>
    </source>
</evidence>
<dbReference type="InterPro" id="IPR000682">
    <property type="entry name" value="PCMT"/>
</dbReference>
<dbReference type="EMBL" id="SMFX01000001">
    <property type="protein sequence ID" value="TCK19433.1"/>
    <property type="molecule type" value="Genomic_DNA"/>
</dbReference>
<keyword evidence="4" id="KW-0808">Transferase</keyword>
<dbReference type="GO" id="GO:0004719">
    <property type="term" value="F:protein-L-isoaspartate (D-aspartate) O-methyltransferase activity"/>
    <property type="evidence" value="ECO:0007669"/>
    <property type="project" value="InterPro"/>
</dbReference>
<evidence type="ECO:0000256" key="3">
    <source>
        <dbReference type="ARBA" id="ARBA00030757"/>
    </source>
</evidence>